<evidence type="ECO:0000313" key="3">
    <source>
        <dbReference type="WBParaSite" id="ACAC_0001423701-mRNA-1"/>
    </source>
</evidence>
<sequence length="97" mass="10924">MAKIVVIDQDSFPEILQKYQNLFKTANFECKERPYIASPFMPIATPLSIPLERRAPNSPKPSKKNAILNGSAKPDGLLAADELRIPTTNDEWVYFSD</sequence>
<reference evidence="3" key="2">
    <citation type="submission" date="2017-02" db="UniProtKB">
        <authorList>
            <consortium name="WormBaseParasite"/>
        </authorList>
    </citation>
    <scope>IDENTIFICATION</scope>
</reference>
<keyword evidence="2" id="KW-1185">Reference proteome</keyword>
<name>A0A0K0DR48_ANGCA</name>
<dbReference type="Proteomes" id="UP000035642">
    <property type="component" value="Unassembled WGS sequence"/>
</dbReference>
<evidence type="ECO:0000256" key="1">
    <source>
        <dbReference type="SAM" id="MobiDB-lite"/>
    </source>
</evidence>
<organism evidence="2 3">
    <name type="scientific">Angiostrongylus cantonensis</name>
    <name type="common">Rat lungworm</name>
    <dbReference type="NCBI Taxonomy" id="6313"/>
    <lineage>
        <taxon>Eukaryota</taxon>
        <taxon>Metazoa</taxon>
        <taxon>Ecdysozoa</taxon>
        <taxon>Nematoda</taxon>
        <taxon>Chromadorea</taxon>
        <taxon>Rhabditida</taxon>
        <taxon>Rhabditina</taxon>
        <taxon>Rhabditomorpha</taxon>
        <taxon>Strongyloidea</taxon>
        <taxon>Metastrongylidae</taxon>
        <taxon>Angiostrongylus</taxon>
    </lineage>
</organism>
<protein>
    <submittedName>
        <fullName evidence="3">Uncharacterized protein</fullName>
    </submittedName>
</protein>
<reference evidence="2" key="1">
    <citation type="submission" date="2012-09" db="EMBL/GenBank/DDBJ databases">
        <authorList>
            <person name="Martin A.A."/>
        </authorList>
    </citation>
    <scope>NUCLEOTIDE SEQUENCE</scope>
</reference>
<feature type="region of interest" description="Disordered" evidence="1">
    <location>
        <begin position="51"/>
        <end position="70"/>
    </location>
</feature>
<dbReference type="WBParaSite" id="ACAC_0001423701-mRNA-1">
    <property type="protein sequence ID" value="ACAC_0001423701-mRNA-1"/>
    <property type="gene ID" value="ACAC_0001423701"/>
</dbReference>
<proteinExistence type="predicted"/>
<accession>A0A0K0DR48</accession>
<dbReference type="AlphaFoldDB" id="A0A0K0DR48"/>
<evidence type="ECO:0000313" key="2">
    <source>
        <dbReference type="Proteomes" id="UP000035642"/>
    </source>
</evidence>